<dbReference type="AlphaFoldDB" id="X5MMY5"/>
<proteinExistence type="predicted"/>
<dbReference type="Proteomes" id="UP000032160">
    <property type="component" value="Chromosome I"/>
</dbReference>
<protein>
    <submittedName>
        <fullName evidence="1">Uncharacterized protein</fullName>
    </submittedName>
</protein>
<dbReference type="STRING" id="1458461.BN1012_Phect2597"/>
<gene>
    <name evidence="1" type="ORF">BN1012_Phect2597</name>
</gene>
<evidence type="ECO:0000313" key="1">
    <source>
        <dbReference type="EMBL" id="CDO60810.1"/>
    </source>
</evidence>
<dbReference type="HOGENOM" id="CLU_1783357_0_0_5"/>
<organism evidence="1 2">
    <name type="scientific">Candidatus Phaeomarinibacter ectocarpi</name>
    <dbReference type="NCBI Taxonomy" id="1458461"/>
    <lineage>
        <taxon>Bacteria</taxon>
        <taxon>Pseudomonadati</taxon>
        <taxon>Pseudomonadota</taxon>
        <taxon>Alphaproteobacteria</taxon>
        <taxon>Hyphomicrobiales</taxon>
        <taxon>Parvibaculaceae</taxon>
        <taxon>Candidatus Phaeomarinibacter</taxon>
    </lineage>
</organism>
<keyword evidence="2" id="KW-1185">Reference proteome</keyword>
<reference evidence="1 2" key="1">
    <citation type="journal article" date="2014" name="Front. Genet.">
        <title>Genome and metabolic network of "Candidatus Phaeomarinobacter ectocarpi" Ec32, a new candidate genus of Alphaproteobacteria frequently associated with brown algae.</title>
        <authorList>
            <person name="Dittami S.M."/>
            <person name="Barbeyron T."/>
            <person name="Boyen C."/>
            <person name="Cambefort J."/>
            <person name="Collet G."/>
            <person name="Delage L."/>
            <person name="Gobet A."/>
            <person name="Groisillier A."/>
            <person name="Leblanc C."/>
            <person name="Michel G."/>
            <person name="Scornet D."/>
            <person name="Siegel A."/>
            <person name="Tapia J.E."/>
            <person name="Tonon T."/>
        </authorList>
    </citation>
    <scope>NUCLEOTIDE SEQUENCE [LARGE SCALE GENOMIC DNA]</scope>
    <source>
        <strain evidence="1 2">Ec32</strain>
    </source>
</reference>
<dbReference type="RefSeq" id="WP_043948766.1">
    <property type="nucleotide sequence ID" value="NZ_HG966617.1"/>
</dbReference>
<evidence type="ECO:0000313" key="2">
    <source>
        <dbReference type="Proteomes" id="UP000032160"/>
    </source>
</evidence>
<dbReference type="InterPro" id="IPR056912">
    <property type="entry name" value="Phage_JBD30_tail_term-like"/>
</dbReference>
<sequence length="145" mass="15855">MIKTPSLSLVQQLLDDGVDALKDVGLMADLAAADESTLRSPSAFVLPAGGDFLNNKTPGRVAQTEASGFAVLLAFKDTSRSGEAGIKDFEPVRDAVLQVLMGAMLEGAQSSIAIKRQRLVDFDRKKRRLWWQITCTFNHLHRPTD</sequence>
<dbReference type="Pfam" id="PF23840">
    <property type="entry name" value="Phage_tail_terminator"/>
    <property type="match status" value="1"/>
</dbReference>
<dbReference type="EMBL" id="HG966617">
    <property type="protein sequence ID" value="CDO60810.1"/>
    <property type="molecule type" value="Genomic_DNA"/>
</dbReference>
<accession>X5MMY5</accession>
<name>X5MMY5_9HYPH</name>
<dbReference type="KEGG" id="pect:BN1012_Phect2597"/>